<feature type="transmembrane region" description="Helical" evidence="1">
    <location>
        <begin position="89"/>
        <end position="111"/>
    </location>
</feature>
<protein>
    <recommendedName>
        <fullName evidence="4">MARVEL domain-containing protein</fullName>
    </recommendedName>
</protein>
<dbReference type="GeneID" id="91096914"/>
<dbReference type="AlphaFoldDB" id="A0AAX4K352"/>
<keyword evidence="1" id="KW-0472">Membrane</keyword>
<feature type="transmembrane region" description="Helical" evidence="1">
    <location>
        <begin position="50"/>
        <end position="68"/>
    </location>
</feature>
<evidence type="ECO:0000313" key="3">
    <source>
        <dbReference type="Proteomes" id="UP001355207"/>
    </source>
</evidence>
<sequence>MQVSSSISSIPYNSTGPKIRYAIFGITTFLYILILLFTIFLPGFELASSISLWIQVWIGLLMIIYYPFAIYLSIKNNSRNRFDQVGGEVAIGVLLVISWLAIFVFQMIMVTGDFCQDTDSGFYTGEKGCQASQIVITILSIILLLLHLGWTTWLIVLIHQNTSNRKERDQLYKLPSHHLVKGKSFIQHISANNNGGKRILGSVDSEERGLYNHRL</sequence>
<organism evidence="2 3">
    <name type="scientific">Kwoniella dendrophila CBS 6074</name>
    <dbReference type="NCBI Taxonomy" id="1295534"/>
    <lineage>
        <taxon>Eukaryota</taxon>
        <taxon>Fungi</taxon>
        <taxon>Dikarya</taxon>
        <taxon>Basidiomycota</taxon>
        <taxon>Agaricomycotina</taxon>
        <taxon>Tremellomycetes</taxon>
        <taxon>Tremellales</taxon>
        <taxon>Cryptococcaceae</taxon>
        <taxon>Kwoniella</taxon>
    </lineage>
</organism>
<dbReference type="EMBL" id="CP144105">
    <property type="protein sequence ID" value="WWC91302.1"/>
    <property type="molecule type" value="Genomic_DNA"/>
</dbReference>
<evidence type="ECO:0008006" key="4">
    <source>
        <dbReference type="Google" id="ProtNLM"/>
    </source>
</evidence>
<name>A0AAX4K352_9TREE</name>
<feature type="transmembrane region" description="Helical" evidence="1">
    <location>
        <begin position="21"/>
        <end position="44"/>
    </location>
</feature>
<dbReference type="Proteomes" id="UP001355207">
    <property type="component" value="Chromosome 8"/>
</dbReference>
<gene>
    <name evidence="2" type="ORF">L201_006245</name>
</gene>
<keyword evidence="1" id="KW-1133">Transmembrane helix</keyword>
<dbReference type="RefSeq" id="XP_066078064.1">
    <property type="nucleotide sequence ID" value="XM_066221967.1"/>
</dbReference>
<proteinExistence type="predicted"/>
<evidence type="ECO:0000256" key="1">
    <source>
        <dbReference type="SAM" id="Phobius"/>
    </source>
</evidence>
<evidence type="ECO:0000313" key="2">
    <source>
        <dbReference type="EMBL" id="WWC91302.1"/>
    </source>
</evidence>
<feature type="transmembrane region" description="Helical" evidence="1">
    <location>
        <begin position="131"/>
        <end position="158"/>
    </location>
</feature>
<reference evidence="2 3" key="1">
    <citation type="submission" date="2024-01" db="EMBL/GenBank/DDBJ databases">
        <title>Comparative genomics of Cryptococcus and Kwoniella reveals pathogenesis evolution and contrasting modes of karyotype evolution via chromosome fusion or intercentromeric recombination.</title>
        <authorList>
            <person name="Coelho M.A."/>
            <person name="David-Palma M."/>
            <person name="Shea T."/>
            <person name="Bowers K."/>
            <person name="McGinley-Smith S."/>
            <person name="Mohammad A.W."/>
            <person name="Gnirke A."/>
            <person name="Yurkov A.M."/>
            <person name="Nowrousian M."/>
            <person name="Sun S."/>
            <person name="Cuomo C.A."/>
            <person name="Heitman J."/>
        </authorList>
    </citation>
    <scope>NUCLEOTIDE SEQUENCE [LARGE SCALE GENOMIC DNA]</scope>
    <source>
        <strain evidence="2 3">CBS 6074</strain>
    </source>
</reference>
<accession>A0AAX4K352</accession>
<keyword evidence="3" id="KW-1185">Reference proteome</keyword>
<keyword evidence="1" id="KW-0812">Transmembrane</keyword>